<dbReference type="Gene3D" id="3.40.50.720">
    <property type="entry name" value="NAD(P)-binding Rossmann-like Domain"/>
    <property type="match status" value="1"/>
</dbReference>
<dbReference type="InterPro" id="IPR001509">
    <property type="entry name" value="Epimerase_deHydtase"/>
</dbReference>
<reference evidence="2" key="1">
    <citation type="journal article" date="2015" name="Nature">
        <title>Complex archaea that bridge the gap between prokaryotes and eukaryotes.</title>
        <authorList>
            <person name="Spang A."/>
            <person name="Saw J.H."/>
            <person name="Jorgensen S.L."/>
            <person name="Zaremba-Niedzwiedzka K."/>
            <person name="Martijn J."/>
            <person name="Lind A.E."/>
            <person name="van Eijk R."/>
            <person name="Schleper C."/>
            <person name="Guy L."/>
            <person name="Ettema T.J."/>
        </authorList>
    </citation>
    <scope>NUCLEOTIDE SEQUENCE</scope>
</reference>
<sequence>MKTTIIGCGYLGLAPAEKLHQNRHFLTCTTINPRSIKKLKKTTQKSLIMRGTDKNEVFLILEDNDTIIVTVEAKNSDEFENTYLQTAHTIKECAKEIEAPKRIIFTSKTSVYGNHDGMWVDESTPLKAKDDFARILIDTENTILSLNDFGWRVAILRLTQVYGGENHEIIDLFKESYKKVLTGHSDYYTNMVHRDDVVGIISYLIDHDIRGIYNLADDEHPTREEFAKKICAKLNLDIPKYDPTLADFPDNNKRVANYRIKEKGYIFKHPNRVI</sequence>
<dbReference type="AlphaFoldDB" id="A0A0F9LBD8"/>
<accession>A0A0F9LBD8</accession>
<proteinExistence type="predicted"/>
<dbReference type="InterPro" id="IPR051783">
    <property type="entry name" value="NAD(P)-dependent_oxidoreduct"/>
</dbReference>
<dbReference type="GO" id="GO:0005737">
    <property type="term" value="C:cytoplasm"/>
    <property type="evidence" value="ECO:0007669"/>
    <property type="project" value="TreeGrafter"/>
</dbReference>
<protein>
    <recommendedName>
        <fullName evidence="1">NAD-dependent epimerase/dehydratase domain-containing protein</fullName>
    </recommendedName>
</protein>
<dbReference type="Pfam" id="PF01370">
    <property type="entry name" value="Epimerase"/>
    <property type="match status" value="1"/>
</dbReference>
<dbReference type="PANTHER" id="PTHR48079:SF6">
    <property type="entry name" value="NAD(P)-BINDING DOMAIN-CONTAINING PROTEIN-RELATED"/>
    <property type="match status" value="1"/>
</dbReference>
<name>A0A0F9LBD8_9ZZZZ</name>
<dbReference type="EMBL" id="LAZR01006420">
    <property type="protein sequence ID" value="KKM92234.1"/>
    <property type="molecule type" value="Genomic_DNA"/>
</dbReference>
<dbReference type="SUPFAM" id="SSF51735">
    <property type="entry name" value="NAD(P)-binding Rossmann-fold domains"/>
    <property type="match status" value="1"/>
</dbReference>
<evidence type="ECO:0000313" key="2">
    <source>
        <dbReference type="EMBL" id="KKM92234.1"/>
    </source>
</evidence>
<dbReference type="GO" id="GO:0004029">
    <property type="term" value="F:aldehyde dehydrogenase (NAD+) activity"/>
    <property type="evidence" value="ECO:0007669"/>
    <property type="project" value="TreeGrafter"/>
</dbReference>
<feature type="domain" description="NAD-dependent epimerase/dehydratase" evidence="1">
    <location>
        <begin position="9"/>
        <end position="216"/>
    </location>
</feature>
<comment type="caution">
    <text evidence="2">The sequence shown here is derived from an EMBL/GenBank/DDBJ whole genome shotgun (WGS) entry which is preliminary data.</text>
</comment>
<evidence type="ECO:0000259" key="1">
    <source>
        <dbReference type="Pfam" id="PF01370"/>
    </source>
</evidence>
<dbReference type="PANTHER" id="PTHR48079">
    <property type="entry name" value="PROTEIN YEEZ"/>
    <property type="match status" value="1"/>
</dbReference>
<organism evidence="2">
    <name type="scientific">marine sediment metagenome</name>
    <dbReference type="NCBI Taxonomy" id="412755"/>
    <lineage>
        <taxon>unclassified sequences</taxon>
        <taxon>metagenomes</taxon>
        <taxon>ecological metagenomes</taxon>
    </lineage>
</organism>
<gene>
    <name evidence="2" type="ORF">LCGC14_1220500</name>
</gene>
<dbReference type="InterPro" id="IPR036291">
    <property type="entry name" value="NAD(P)-bd_dom_sf"/>
</dbReference>